<feature type="compositionally biased region" description="Polar residues" evidence="1">
    <location>
        <begin position="474"/>
        <end position="485"/>
    </location>
</feature>
<sequence>MASSSNPPAPKLGRTPSFFGAIKNIVAAPLTWLSGADQDDQRGKRRREQEVAELDTGAVDDLTPRTKRMRVTSPPKQPQAGYLDPPSTSFPSRSKRRPTAPLARSNASSNLNPSLNGQTNYPRSTQSPRRPERTMSIDPPMSLLRRETPSLNDVIMGIEPAAVRAPSLPLASRPAFRMRSSLTPQPHREMSEPPPATSLASNPTFVRAPSQQPQPRSTLTLGTIAENVRMDRSPSRQRVSSLFSNASYVDPRNRRAESAPVEKALEELDIYKTPLIPTRLRSANPSSSAAAIPDMFKRRRATPLVLMNDDRSRKTSGSNKSPKTNGSKPYAGEGGMKKLLARRKQEEDQPAEDDNGEHRSKDKEDSISMKPDAEAPAKPVATPSTDWFSAASAGVASTSSGSSLRVGRSKTSRNHIARPTMGRSKLKFSAVYEEDGDDAMDGDDEARQRERDMLEEASKKLPAFNIPAGFSFANTEAQPLQNDLTNAKEPPITSLPFSFTKPAQQPETSRPDAAPSRKENADFTGFGGDTLFKPSRSLGEAPPLGAPLGSNEGKSTANGTTPQPTAASSSGIPNFFANSSAASKPLSVPTSSTGIPNFFANSVVSGPLHLPPAPPLTFKADAAASSSAEQAKETPINDKENPFLDRELKPTSGPEGSAGKIPSFFSPPAAPSSSATSSVNPSSFSFQAPPATSSTSTSLPFSFGKPTPKNENDGLPSAGPSGSEAAPKSEPPKSMFAGFGTADKASTPVSAPIEAPKPLFGATDASKSSAPAPAAPSPFTFGATQPSTAVEPPKSLFGAPPEPKPLFGSAPAVEAPKPMFGSGTGFSFGNTASEKVDTTKPAASASPAPFTFGATPSATPSTPTAANGTSAASGFNFGPTTPSAPAPFSFGAAAPTNGADAQKSPFAFGASTPVNPGSRPQTPPKNNDQEFRMEESPTREIQPGGPPKPTLNFSFGNSNPTSTLFGGSAPSSATAAPSFGGFGASAPSNPFSPSKTTEESKPFSFTVTPATSAPAAPAAPFSFGPSTSTGSEAPRPSSSGFSFGGAPTPTTAAPPFSFGGAPAAAPNPFASGAPASAPGSPSTFNNPSPFAFNSSTLPAPNAAFSFSQPASPAGSNSGLPSTGFGAQSSGFGQAAPSSPFAPAPLALVDLVQVVHCSLSAQHLLNLPSVVLHLVLHGKLPTRRAGAAKR</sequence>
<feature type="region of interest" description="Disordered" evidence="1">
    <location>
        <begin position="474"/>
        <end position="813"/>
    </location>
</feature>
<feature type="compositionally biased region" description="Basic and acidic residues" evidence="1">
    <location>
        <begin position="445"/>
        <end position="457"/>
    </location>
</feature>
<feature type="compositionally biased region" description="Polar residues" evidence="1">
    <location>
        <begin position="552"/>
        <end position="604"/>
    </location>
</feature>
<feature type="compositionally biased region" description="Polar residues" evidence="1">
    <location>
        <begin position="951"/>
        <end position="964"/>
    </location>
</feature>
<feature type="compositionally biased region" description="Basic and acidic residues" evidence="1">
    <location>
        <begin position="630"/>
        <end position="649"/>
    </location>
</feature>
<dbReference type="EMBL" id="JACGCI010000003">
    <property type="protein sequence ID" value="KAF6764974.1"/>
    <property type="molecule type" value="Genomic_DNA"/>
</dbReference>
<feature type="compositionally biased region" description="Basic residues" evidence="1">
    <location>
        <begin position="407"/>
        <end position="416"/>
    </location>
</feature>
<evidence type="ECO:0000313" key="3">
    <source>
        <dbReference type="Proteomes" id="UP000521943"/>
    </source>
</evidence>
<feature type="compositionally biased region" description="Basic and acidic residues" evidence="1">
    <location>
        <begin position="927"/>
        <end position="938"/>
    </location>
</feature>
<evidence type="ECO:0000256" key="1">
    <source>
        <dbReference type="SAM" id="MobiDB-lite"/>
    </source>
</evidence>
<feature type="compositionally biased region" description="Low complexity" evidence="1">
    <location>
        <begin position="100"/>
        <end position="116"/>
    </location>
</feature>
<feature type="compositionally biased region" description="Low complexity" evidence="1">
    <location>
        <begin position="886"/>
        <end position="895"/>
    </location>
</feature>
<dbReference type="OrthoDB" id="3230904at2759"/>
<name>A0A8H6MG16_9AGAR</name>
<evidence type="ECO:0000313" key="2">
    <source>
        <dbReference type="EMBL" id="KAF6764974.1"/>
    </source>
</evidence>
<feature type="compositionally biased region" description="Polar residues" evidence="1">
    <location>
        <begin position="198"/>
        <end position="217"/>
    </location>
</feature>
<feature type="compositionally biased region" description="Polar residues" evidence="1">
    <location>
        <begin position="315"/>
        <end position="327"/>
    </location>
</feature>
<feature type="compositionally biased region" description="Low complexity" evidence="1">
    <location>
        <begin position="389"/>
        <end position="406"/>
    </location>
</feature>
<feature type="compositionally biased region" description="Polar residues" evidence="1">
    <location>
        <begin position="117"/>
        <end position="128"/>
    </location>
</feature>
<feature type="compositionally biased region" description="Acidic residues" evidence="1">
    <location>
        <begin position="432"/>
        <end position="444"/>
    </location>
</feature>
<feature type="compositionally biased region" description="Basic and acidic residues" evidence="1">
    <location>
        <begin position="39"/>
        <end position="50"/>
    </location>
</feature>
<organism evidence="2 3">
    <name type="scientific">Ephemerocybe angulata</name>
    <dbReference type="NCBI Taxonomy" id="980116"/>
    <lineage>
        <taxon>Eukaryota</taxon>
        <taxon>Fungi</taxon>
        <taxon>Dikarya</taxon>
        <taxon>Basidiomycota</taxon>
        <taxon>Agaricomycotina</taxon>
        <taxon>Agaricomycetes</taxon>
        <taxon>Agaricomycetidae</taxon>
        <taxon>Agaricales</taxon>
        <taxon>Agaricineae</taxon>
        <taxon>Psathyrellaceae</taxon>
        <taxon>Ephemerocybe</taxon>
    </lineage>
</organism>
<accession>A0A8H6MG16</accession>
<feature type="compositionally biased region" description="Low complexity" evidence="1">
    <location>
        <begin position="841"/>
        <end position="876"/>
    </location>
</feature>
<feature type="compositionally biased region" description="Low complexity" evidence="1">
    <location>
        <begin position="965"/>
        <end position="988"/>
    </location>
</feature>
<feature type="region of interest" description="Disordered" evidence="1">
    <location>
        <begin position="30"/>
        <end position="145"/>
    </location>
</feature>
<keyword evidence="3" id="KW-1185">Reference proteome</keyword>
<feature type="region of interest" description="Disordered" evidence="1">
    <location>
        <begin position="831"/>
        <end position="1060"/>
    </location>
</feature>
<feature type="region of interest" description="Disordered" evidence="1">
    <location>
        <begin position="179"/>
        <end position="217"/>
    </location>
</feature>
<protein>
    <submittedName>
        <fullName evidence="2">Uncharacterized protein</fullName>
    </submittedName>
</protein>
<feature type="compositionally biased region" description="Polar residues" evidence="1">
    <location>
        <begin position="495"/>
        <end position="508"/>
    </location>
</feature>
<feature type="compositionally biased region" description="Polar residues" evidence="1">
    <location>
        <begin position="912"/>
        <end position="926"/>
    </location>
</feature>
<gene>
    <name evidence="2" type="ORF">DFP72DRAFT_869694</name>
</gene>
<dbReference type="Proteomes" id="UP000521943">
    <property type="component" value="Unassembled WGS sequence"/>
</dbReference>
<dbReference type="AlphaFoldDB" id="A0A8H6MG16"/>
<comment type="caution">
    <text evidence="2">The sequence shown here is derived from an EMBL/GenBank/DDBJ whole genome shotgun (WGS) entry which is preliminary data.</text>
</comment>
<feature type="compositionally biased region" description="Low complexity" evidence="1">
    <location>
        <begin position="1004"/>
        <end position="1028"/>
    </location>
</feature>
<feature type="compositionally biased region" description="Low complexity" evidence="1">
    <location>
        <begin position="662"/>
        <end position="703"/>
    </location>
</feature>
<reference evidence="2 3" key="1">
    <citation type="submission" date="2020-07" db="EMBL/GenBank/DDBJ databases">
        <title>Comparative genomics of pyrophilous fungi reveals a link between fire events and developmental genes.</title>
        <authorList>
            <consortium name="DOE Joint Genome Institute"/>
            <person name="Steindorff A.S."/>
            <person name="Carver A."/>
            <person name="Calhoun S."/>
            <person name="Stillman K."/>
            <person name="Liu H."/>
            <person name="Lipzen A."/>
            <person name="Pangilinan J."/>
            <person name="Labutti K."/>
            <person name="Bruns T.D."/>
            <person name="Grigoriev I.V."/>
        </authorList>
    </citation>
    <scope>NUCLEOTIDE SEQUENCE [LARGE SCALE GENOMIC DNA]</scope>
    <source>
        <strain evidence="2 3">CBS 144469</strain>
    </source>
</reference>
<feature type="compositionally biased region" description="Basic and acidic residues" evidence="1">
    <location>
        <begin position="356"/>
        <end position="375"/>
    </location>
</feature>
<feature type="compositionally biased region" description="Low complexity" evidence="1">
    <location>
        <begin position="1037"/>
        <end position="1060"/>
    </location>
</feature>
<feature type="region of interest" description="Disordered" evidence="1">
    <location>
        <begin position="303"/>
        <end position="457"/>
    </location>
</feature>
<proteinExistence type="predicted"/>